<evidence type="ECO:0000313" key="9">
    <source>
        <dbReference type="Proteomes" id="UP000243297"/>
    </source>
</evidence>
<name>A0A1T4P4F8_9FIRM</name>
<dbReference type="InterPro" id="IPR002583">
    <property type="entry name" value="Ribosomal_bS20"/>
</dbReference>
<reference evidence="9" key="1">
    <citation type="submission" date="2017-02" db="EMBL/GenBank/DDBJ databases">
        <authorList>
            <person name="Varghese N."/>
            <person name="Submissions S."/>
        </authorList>
    </citation>
    <scope>NUCLEOTIDE SEQUENCE [LARGE SCALE GENOMIC DNA]</scope>
    <source>
        <strain evidence="9">ATCC 25662</strain>
    </source>
</reference>
<evidence type="ECO:0000256" key="6">
    <source>
        <dbReference type="ARBA" id="ARBA00035136"/>
    </source>
</evidence>
<keyword evidence="2 7" id="KW-0699">rRNA-binding</keyword>
<dbReference type="InterPro" id="IPR036510">
    <property type="entry name" value="Ribosomal_bS20_sf"/>
</dbReference>
<evidence type="ECO:0000313" key="8">
    <source>
        <dbReference type="EMBL" id="SJZ86136.1"/>
    </source>
</evidence>
<dbReference type="GO" id="GO:0015935">
    <property type="term" value="C:small ribosomal subunit"/>
    <property type="evidence" value="ECO:0007669"/>
    <property type="project" value="TreeGrafter"/>
</dbReference>
<dbReference type="GO" id="GO:0003735">
    <property type="term" value="F:structural constituent of ribosome"/>
    <property type="evidence" value="ECO:0007669"/>
    <property type="project" value="InterPro"/>
</dbReference>
<dbReference type="GO" id="GO:0070181">
    <property type="term" value="F:small ribosomal subunit rRNA binding"/>
    <property type="evidence" value="ECO:0007669"/>
    <property type="project" value="TreeGrafter"/>
</dbReference>
<evidence type="ECO:0000256" key="1">
    <source>
        <dbReference type="ARBA" id="ARBA00007634"/>
    </source>
</evidence>
<comment type="similarity">
    <text evidence="1 7">Belongs to the bacterial ribosomal protein bS20 family.</text>
</comment>
<accession>A0A1T4P4F8</accession>
<protein>
    <recommendedName>
        <fullName evidence="6 7">Small ribosomal subunit protein bS20</fullName>
    </recommendedName>
</protein>
<proteinExistence type="inferred from homology"/>
<dbReference type="GO" id="GO:0006412">
    <property type="term" value="P:translation"/>
    <property type="evidence" value="ECO:0007669"/>
    <property type="project" value="UniProtKB-UniRule"/>
</dbReference>
<keyword evidence="9" id="KW-1185">Reference proteome</keyword>
<comment type="function">
    <text evidence="7">Binds directly to 16S ribosomal RNA.</text>
</comment>
<dbReference type="SUPFAM" id="SSF46992">
    <property type="entry name" value="Ribosomal protein S20"/>
    <property type="match status" value="1"/>
</dbReference>
<dbReference type="OrthoDB" id="9808392at2"/>
<gene>
    <name evidence="7" type="primary">rpsT</name>
    <name evidence="8" type="ORF">SAMN02745191_1871</name>
</gene>
<dbReference type="Proteomes" id="UP000243297">
    <property type="component" value="Unassembled WGS sequence"/>
</dbReference>
<evidence type="ECO:0000256" key="5">
    <source>
        <dbReference type="ARBA" id="ARBA00023274"/>
    </source>
</evidence>
<evidence type="ECO:0000256" key="7">
    <source>
        <dbReference type="HAMAP-Rule" id="MF_00500"/>
    </source>
</evidence>
<dbReference type="RefSeq" id="WP_078712277.1">
    <property type="nucleotide sequence ID" value="NZ_FUWY01000005.1"/>
</dbReference>
<dbReference type="HAMAP" id="MF_00500">
    <property type="entry name" value="Ribosomal_bS20"/>
    <property type="match status" value="1"/>
</dbReference>
<keyword evidence="5 7" id="KW-0687">Ribonucleoprotein</keyword>
<keyword evidence="4 7" id="KW-0689">Ribosomal protein</keyword>
<dbReference type="NCBIfam" id="TIGR00029">
    <property type="entry name" value="S20"/>
    <property type="match status" value="1"/>
</dbReference>
<dbReference type="Gene3D" id="1.20.58.110">
    <property type="entry name" value="Ribosomal protein S20"/>
    <property type="match status" value="1"/>
</dbReference>
<dbReference type="PANTHER" id="PTHR33398">
    <property type="entry name" value="30S RIBOSOMAL PROTEIN S20"/>
    <property type="match status" value="1"/>
</dbReference>
<dbReference type="Pfam" id="PF01649">
    <property type="entry name" value="Ribosomal_S20p"/>
    <property type="match status" value="1"/>
</dbReference>
<dbReference type="AlphaFoldDB" id="A0A1T4P4F8"/>
<keyword evidence="3 7" id="KW-0694">RNA-binding</keyword>
<organism evidence="8 9">
    <name type="scientific">Anaerorhabdus furcosa</name>
    <dbReference type="NCBI Taxonomy" id="118967"/>
    <lineage>
        <taxon>Bacteria</taxon>
        <taxon>Bacillati</taxon>
        <taxon>Bacillota</taxon>
        <taxon>Erysipelotrichia</taxon>
        <taxon>Erysipelotrichales</taxon>
        <taxon>Erysipelotrichaceae</taxon>
        <taxon>Anaerorhabdus</taxon>
    </lineage>
</organism>
<evidence type="ECO:0000256" key="4">
    <source>
        <dbReference type="ARBA" id="ARBA00022980"/>
    </source>
</evidence>
<dbReference type="PANTHER" id="PTHR33398:SF1">
    <property type="entry name" value="SMALL RIBOSOMAL SUBUNIT PROTEIN BS20C"/>
    <property type="match status" value="1"/>
</dbReference>
<dbReference type="EMBL" id="FUWY01000005">
    <property type="protein sequence ID" value="SJZ86136.1"/>
    <property type="molecule type" value="Genomic_DNA"/>
</dbReference>
<dbReference type="STRING" id="118967.SAMN02745191_1871"/>
<sequence length="88" mass="9380">MANIKSQKKRAITNLKRNVAKAGEKTALKTAIKDVLAAVAANDKATATTALNKANSLLDRAITSHIKHGNYVARQKARLSKAVNSIQA</sequence>
<evidence type="ECO:0000256" key="2">
    <source>
        <dbReference type="ARBA" id="ARBA00022730"/>
    </source>
</evidence>
<evidence type="ECO:0000256" key="3">
    <source>
        <dbReference type="ARBA" id="ARBA00022884"/>
    </source>
</evidence>